<evidence type="ECO:0000313" key="2">
    <source>
        <dbReference type="EMBL" id="JAS44572.1"/>
    </source>
</evidence>
<dbReference type="Pfam" id="PF12937">
    <property type="entry name" value="F-box-like"/>
    <property type="match status" value="1"/>
</dbReference>
<reference evidence="2" key="1">
    <citation type="submission" date="2015-11" db="EMBL/GenBank/DDBJ databases">
        <title>De novo transcriptome assembly of four potential Pierce s Disease insect vectors from Arizona vineyards.</title>
        <authorList>
            <person name="Tassone E.E."/>
        </authorList>
    </citation>
    <scope>NUCLEOTIDE SEQUENCE</scope>
</reference>
<feature type="domain" description="F-box" evidence="1">
    <location>
        <begin position="1"/>
        <end position="46"/>
    </location>
</feature>
<dbReference type="EMBL" id="GECZ01025197">
    <property type="protein sequence ID" value="JAS44572.1"/>
    <property type="molecule type" value="Transcribed_RNA"/>
</dbReference>
<sequence>MDPTDLPEEVAERIFILLPVEDVLSCCLVNSRWRDSVNKNIIWKRHCNPNLHLDNMPNLVKPAFEVPKSDCEDLSPICKYRLSYMREIHLRNNFRQKHCVEYKFSRGHIEKTEFLDKYLLLNDSYKNMFHVWDIHGSPIQIQSVPYLLQQMCTETFQTLGDCLLIVQCNLLQVYFVVDGMFTLKLCRIFDKEEEFSHTIPASDMITSWYTSNIGLYPCDFTSINETVGKYFVGIVEPFRLKESVMHIWDLESGKKLKEDRIPGVEESIENICCGKNSEYLYIALYLHMFEQSSSNARCKIFCYNLKTLQYTQFYVESNHSIPFMLFEEKVVILPCDQWENSGSYLFLDSKTGKKIVEKKFDYPMNPKALDVYKSQLVFGSSHTVMVVDLDSQDEITVLPVDFEVMEVYLLDSDILLVGGVDYHFVVEVWDIKRHYRLYTLKEKAILLSGRTLQRLCLQGLYNIHVLQFW</sequence>
<dbReference type="InterPro" id="IPR001810">
    <property type="entry name" value="F-box_dom"/>
</dbReference>
<dbReference type="InterPro" id="IPR011047">
    <property type="entry name" value="Quinoprotein_ADH-like_sf"/>
</dbReference>
<organism evidence="2">
    <name type="scientific">Cuerna arida</name>
    <dbReference type="NCBI Taxonomy" id="1464854"/>
    <lineage>
        <taxon>Eukaryota</taxon>
        <taxon>Metazoa</taxon>
        <taxon>Ecdysozoa</taxon>
        <taxon>Arthropoda</taxon>
        <taxon>Hexapoda</taxon>
        <taxon>Insecta</taxon>
        <taxon>Pterygota</taxon>
        <taxon>Neoptera</taxon>
        <taxon>Paraneoptera</taxon>
        <taxon>Hemiptera</taxon>
        <taxon>Auchenorrhyncha</taxon>
        <taxon>Membracoidea</taxon>
        <taxon>Cicadellidae</taxon>
        <taxon>Cicadellinae</taxon>
        <taxon>Proconiini</taxon>
        <taxon>Cuerna</taxon>
    </lineage>
</organism>
<proteinExistence type="predicted"/>
<dbReference type="AlphaFoldDB" id="A0A1B6F2R8"/>
<dbReference type="InterPro" id="IPR036047">
    <property type="entry name" value="F-box-like_dom_sf"/>
</dbReference>
<dbReference type="SUPFAM" id="SSF50998">
    <property type="entry name" value="Quinoprotein alcohol dehydrogenase-like"/>
    <property type="match status" value="1"/>
</dbReference>
<gene>
    <name evidence="2" type="ORF">g.18956</name>
</gene>
<protein>
    <recommendedName>
        <fullName evidence="1">F-box domain-containing protein</fullName>
    </recommendedName>
</protein>
<name>A0A1B6F2R8_9HEMI</name>
<accession>A0A1B6F2R8</accession>
<dbReference type="Gene3D" id="1.20.1280.50">
    <property type="match status" value="1"/>
</dbReference>
<dbReference type="SMART" id="SM00256">
    <property type="entry name" value="FBOX"/>
    <property type="match status" value="1"/>
</dbReference>
<dbReference type="PROSITE" id="PS50181">
    <property type="entry name" value="FBOX"/>
    <property type="match status" value="1"/>
</dbReference>
<evidence type="ECO:0000259" key="1">
    <source>
        <dbReference type="PROSITE" id="PS50181"/>
    </source>
</evidence>
<dbReference type="SUPFAM" id="SSF81383">
    <property type="entry name" value="F-box domain"/>
    <property type="match status" value="1"/>
</dbReference>